<proteinExistence type="predicted"/>
<organism evidence="2 3">
    <name type="scientific">Paenibacillus ferrarius</name>
    <dbReference type="NCBI Taxonomy" id="1469647"/>
    <lineage>
        <taxon>Bacteria</taxon>
        <taxon>Bacillati</taxon>
        <taxon>Bacillota</taxon>
        <taxon>Bacilli</taxon>
        <taxon>Bacillales</taxon>
        <taxon>Paenibacillaceae</taxon>
        <taxon>Paenibacillus</taxon>
    </lineage>
</organism>
<keyword evidence="3" id="KW-1185">Reference proteome</keyword>
<feature type="signal peptide" evidence="1">
    <location>
        <begin position="1"/>
        <end position="30"/>
    </location>
</feature>
<feature type="chain" id="PRO_5010706736" evidence="1">
    <location>
        <begin position="31"/>
        <end position="145"/>
    </location>
</feature>
<name>A0A1V4H762_9BACL</name>
<gene>
    <name evidence="2" type="ORF">BC351_13240</name>
</gene>
<reference evidence="3" key="1">
    <citation type="submission" date="2016-07" db="EMBL/GenBank/DDBJ databases">
        <authorList>
            <person name="Florea S."/>
            <person name="Webb J.S."/>
            <person name="Jaromczyk J."/>
            <person name="Schardl C.L."/>
        </authorList>
    </citation>
    <scope>NUCLEOTIDE SEQUENCE [LARGE SCALE GENOMIC DNA]</scope>
    <source>
        <strain evidence="3">CY1</strain>
    </source>
</reference>
<evidence type="ECO:0000313" key="2">
    <source>
        <dbReference type="EMBL" id="OPH46889.1"/>
    </source>
</evidence>
<dbReference type="EMBL" id="MBTG01000072">
    <property type="protein sequence ID" value="OPH46889.1"/>
    <property type="molecule type" value="Genomic_DNA"/>
</dbReference>
<evidence type="ECO:0000313" key="3">
    <source>
        <dbReference type="Proteomes" id="UP000190626"/>
    </source>
</evidence>
<evidence type="ECO:0000256" key="1">
    <source>
        <dbReference type="SAM" id="SignalP"/>
    </source>
</evidence>
<dbReference type="STRING" id="1469647.BC351_13240"/>
<sequence>MRMLKKLKTVPFILSFAIAFSVFSPTFALAAKPAEQNKVSTAVTINQQNQQQTYADGTVVISGWKKSIFIFALKKGGALFEEFLEWLGKKEYADIIREHRYSIADWLEHAENVLTSELVDFMIFELGIPQGAARVIAEAIIFFIV</sequence>
<keyword evidence="1" id="KW-0732">Signal</keyword>
<comment type="caution">
    <text evidence="2">The sequence shown here is derived from an EMBL/GenBank/DDBJ whole genome shotgun (WGS) entry which is preliminary data.</text>
</comment>
<dbReference type="AlphaFoldDB" id="A0A1V4H762"/>
<protein>
    <submittedName>
        <fullName evidence="2">Uncharacterized protein</fullName>
    </submittedName>
</protein>
<dbReference type="Proteomes" id="UP000190626">
    <property type="component" value="Unassembled WGS sequence"/>
</dbReference>
<accession>A0A1V4H762</accession>